<dbReference type="GO" id="GO:0005576">
    <property type="term" value="C:extracellular region"/>
    <property type="evidence" value="ECO:0007669"/>
    <property type="project" value="UniProtKB-SubCell"/>
</dbReference>
<keyword evidence="9" id="KW-0325">Glycoprotein</keyword>
<dbReference type="PRINTS" id="PR00179">
    <property type="entry name" value="LIPOCALIN"/>
</dbReference>
<evidence type="ECO:0000313" key="14">
    <source>
        <dbReference type="Proteomes" id="UP000694562"/>
    </source>
</evidence>
<dbReference type="InterPro" id="IPR002969">
    <property type="entry name" value="ApolipopD"/>
</dbReference>
<keyword evidence="7" id="KW-0446">Lipid-binding</keyword>
<keyword evidence="14" id="KW-1185">Reference proteome</keyword>
<evidence type="ECO:0000313" key="13">
    <source>
        <dbReference type="Ensembl" id="ENSFTIP00000017096.1"/>
    </source>
</evidence>
<evidence type="ECO:0000256" key="8">
    <source>
        <dbReference type="ARBA" id="ARBA00023157"/>
    </source>
</evidence>
<dbReference type="PANTHER" id="PTHR10612">
    <property type="entry name" value="APOLIPOPROTEIN D"/>
    <property type="match status" value="1"/>
</dbReference>
<evidence type="ECO:0000256" key="11">
    <source>
        <dbReference type="RuleBase" id="RU003695"/>
    </source>
</evidence>
<dbReference type="GO" id="GO:0015485">
    <property type="term" value="F:cholesterol binding"/>
    <property type="evidence" value="ECO:0007669"/>
    <property type="project" value="TreeGrafter"/>
</dbReference>
<accession>A0A8C4UV91</accession>
<evidence type="ECO:0000256" key="5">
    <source>
        <dbReference type="ARBA" id="ARBA00022525"/>
    </source>
</evidence>
<dbReference type="InterPro" id="IPR000566">
    <property type="entry name" value="Lipocln_cytosolic_FA-bd_dom"/>
</dbReference>
<dbReference type="CDD" id="cd19437">
    <property type="entry name" value="lipocalin_apoD-like"/>
    <property type="match status" value="1"/>
</dbReference>
<evidence type="ECO:0000256" key="6">
    <source>
        <dbReference type="ARBA" id="ARBA00022729"/>
    </source>
</evidence>
<dbReference type="OMA" id="HKYLGRW"/>
<dbReference type="FunFam" id="2.40.128.20:FF:000003">
    <property type="entry name" value="Apolipoprotein D"/>
    <property type="match status" value="1"/>
</dbReference>
<comment type="similarity">
    <text evidence="2 11">Belongs to the calycin superfamily. Lipocalin family.</text>
</comment>
<evidence type="ECO:0000256" key="4">
    <source>
        <dbReference type="ARBA" id="ARBA00022448"/>
    </source>
</evidence>
<keyword evidence="5" id="KW-0964">Secreted</keyword>
<proteinExistence type="inferred from homology"/>
<dbReference type="PANTHER" id="PTHR10612:SF34">
    <property type="entry name" value="APOLIPOPROTEIN D"/>
    <property type="match status" value="1"/>
</dbReference>
<reference evidence="13" key="2">
    <citation type="submission" date="2025-09" db="UniProtKB">
        <authorList>
            <consortium name="Ensembl"/>
        </authorList>
    </citation>
    <scope>IDENTIFICATION</scope>
</reference>
<dbReference type="GO" id="GO:0006869">
    <property type="term" value="P:lipid transport"/>
    <property type="evidence" value="ECO:0007669"/>
    <property type="project" value="InterPro"/>
</dbReference>
<evidence type="ECO:0000256" key="7">
    <source>
        <dbReference type="ARBA" id="ARBA00023121"/>
    </source>
</evidence>
<evidence type="ECO:0000256" key="2">
    <source>
        <dbReference type="ARBA" id="ARBA00006889"/>
    </source>
</evidence>
<dbReference type="GO" id="GO:0042246">
    <property type="term" value="P:tissue regeneration"/>
    <property type="evidence" value="ECO:0007669"/>
    <property type="project" value="InterPro"/>
</dbReference>
<dbReference type="GO" id="GO:0000302">
    <property type="term" value="P:response to reactive oxygen species"/>
    <property type="evidence" value="ECO:0007669"/>
    <property type="project" value="TreeGrafter"/>
</dbReference>
<keyword evidence="8" id="KW-1015">Disulfide bond</keyword>
<evidence type="ECO:0000256" key="9">
    <source>
        <dbReference type="ARBA" id="ARBA00023180"/>
    </source>
</evidence>
<dbReference type="GO" id="GO:0005737">
    <property type="term" value="C:cytoplasm"/>
    <property type="evidence" value="ECO:0007669"/>
    <property type="project" value="TreeGrafter"/>
</dbReference>
<name>A0A8C4UV91_FALTI</name>
<reference evidence="13" key="1">
    <citation type="submission" date="2025-08" db="UniProtKB">
        <authorList>
            <consortium name="Ensembl"/>
        </authorList>
    </citation>
    <scope>IDENTIFICATION</scope>
</reference>
<dbReference type="PRINTS" id="PR01219">
    <property type="entry name" value="APOLIPOPROTD"/>
</dbReference>
<keyword evidence="10" id="KW-0873">Pyrrolidone carboxylic acid</keyword>
<evidence type="ECO:0000256" key="3">
    <source>
        <dbReference type="ARBA" id="ARBA00019890"/>
    </source>
</evidence>
<dbReference type="SUPFAM" id="SSF50814">
    <property type="entry name" value="Lipocalins"/>
    <property type="match status" value="1"/>
</dbReference>
<organism evidence="13 14">
    <name type="scientific">Falco tinnunculus</name>
    <name type="common">Common kestrel</name>
    <dbReference type="NCBI Taxonomy" id="100819"/>
    <lineage>
        <taxon>Eukaryota</taxon>
        <taxon>Metazoa</taxon>
        <taxon>Chordata</taxon>
        <taxon>Craniata</taxon>
        <taxon>Vertebrata</taxon>
        <taxon>Euteleostomi</taxon>
        <taxon>Archelosauria</taxon>
        <taxon>Archosauria</taxon>
        <taxon>Dinosauria</taxon>
        <taxon>Saurischia</taxon>
        <taxon>Theropoda</taxon>
        <taxon>Coelurosauria</taxon>
        <taxon>Aves</taxon>
        <taxon>Neognathae</taxon>
        <taxon>Neoaves</taxon>
        <taxon>Telluraves</taxon>
        <taxon>Australaves</taxon>
        <taxon>Falconiformes</taxon>
        <taxon>Falconidae</taxon>
        <taxon>Falco</taxon>
    </lineage>
</organism>
<feature type="domain" description="Lipocalin/cytosolic fatty-acid binding" evidence="12">
    <location>
        <begin position="74"/>
        <end position="212"/>
    </location>
</feature>
<dbReference type="Proteomes" id="UP000694562">
    <property type="component" value="Unplaced"/>
</dbReference>
<sequence>MWLKISKQLQSCPGGVLHQMSISRLHPGTAMLGTAVQLSVLLSLLGFGKGQMFHMGPCPDPPVQEDFDINQYLGKWYEIEKLPSSFEKGSCIQANYSLKENGKFKVINKEMLSNGKINEVEGELMHMDVKEPAKLGVRFNWFMPSAPYWVISTDYENYSLVYSCTNILWLFHIDYAWIISRAPEMHPETVEHLKSVLQSYKIDTDKMMPTDQDNCPPEM</sequence>
<dbReference type="OrthoDB" id="565904at2759"/>
<dbReference type="InterPro" id="IPR012674">
    <property type="entry name" value="Calycin"/>
</dbReference>
<protein>
    <recommendedName>
        <fullName evidence="3">Apolipoprotein D</fullName>
    </recommendedName>
</protein>
<dbReference type="GO" id="GO:0006629">
    <property type="term" value="P:lipid metabolic process"/>
    <property type="evidence" value="ECO:0007669"/>
    <property type="project" value="TreeGrafter"/>
</dbReference>
<keyword evidence="6" id="KW-0732">Signal</keyword>
<dbReference type="PROSITE" id="PS00213">
    <property type="entry name" value="LIPOCALIN"/>
    <property type="match status" value="1"/>
</dbReference>
<comment type="subcellular location">
    <subcellularLocation>
        <location evidence="1">Secreted</location>
    </subcellularLocation>
</comment>
<dbReference type="InterPro" id="IPR026222">
    <property type="entry name" value="ApoD_vertbrte"/>
</dbReference>
<evidence type="ECO:0000259" key="12">
    <source>
        <dbReference type="Pfam" id="PF00061"/>
    </source>
</evidence>
<dbReference type="AlphaFoldDB" id="A0A8C4UV91"/>
<dbReference type="PRINTS" id="PR02058">
    <property type="entry name" value="APODVERTBRTE"/>
</dbReference>
<dbReference type="Gene3D" id="2.40.128.20">
    <property type="match status" value="1"/>
</dbReference>
<dbReference type="InterPro" id="IPR022272">
    <property type="entry name" value="Lipocalin_CS"/>
</dbReference>
<keyword evidence="4" id="KW-0813">Transport</keyword>
<evidence type="ECO:0000256" key="1">
    <source>
        <dbReference type="ARBA" id="ARBA00004613"/>
    </source>
</evidence>
<dbReference type="Ensembl" id="ENSFTIT00000017819.1">
    <property type="protein sequence ID" value="ENSFTIP00000017096.1"/>
    <property type="gene ID" value="ENSFTIG00000011340.1"/>
</dbReference>
<dbReference type="Pfam" id="PF00061">
    <property type="entry name" value="Lipocalin"/>
    <property type="match status" value="1"/>
</dbReference>
<dbReference type="GO" id="GO:0007420">
    <property type="term" value="P:brain development"/>
    <property type="evidence" value="ECO:0007669"/>
    <property type="project" value="InterPro"/>
</dbReference>
<evidence type="ECO:0000256" key="10">
    <source>
        <dbReference type="ARBA" id="ARBA00023283"/>
    </source>
</evidence>